<dbReference type="InterPro" id="IPR029058">
    <property type="entry name" value="AB_hydrolase_fold"/>
</dbReference>
<name>A0A1J0WIA7_9RHOB</name>
<dbReference type="EMBL" id="CP018076">
    <property type="protein sequence ID" value="APE44050.1"/>
    <property type="molecule type" value="Genomic_DNA"/>
</dbReference>
<comment type="similarity">
    <text evidence="1">Belongs to the AB hydrolase superfamily. Bacterial non-heme haloperoxidase / perhydrolase family.</text>
</comment>
<dbReference type="OrthoDB" id="9804723at2"/>
<evidence type="ECO:0000313" key="4">
    <source>
        <dbReference type="Proteomes" id="UP000181897"/>
    </source>
</evidence>
<dbReference type="KEGG" id="suam:BOO69_12010"/>
<keyword evidence="4" id="KW-1185">Reference proteome</keyword>
<organism evidence="3 4">
    <name type="scientific">Sulfitobacter alexandrii</name>
    <dbReference type="NCBI Taxonomy" id="1917485"/>
    <lineage>
        <taxon>Bacteria</taxon>
        <taxon>Pseudomonadati</taxon>
        <taxon>Pseudomonadota</taxon>
        <taxon>Alphaproteobacteria</taxon>
        <taxon>Rhodobacterales</taxon>
        <taxon>Roseobacteraceae</taxon>
        <taxon>Sulfitobacter</taxon>
    </lineage>
</organism>
<dbReference type="GO" id="GO:0016787">
    <property type="term" value="F:hydrolase activity"/>
    <property type="evidence" value="ECO:0007669"/>
    <property type="project" value="UniProtKB-KW"/>
</dbReference>
<dbReference type="Pfam" id="PF00561">
    <property type="entry name" value="Abhydrolase_1"/>
    <property type="match status" value="1"/>
</dbReference>
<sequence length="273" mass="29317">MPVVTTTDQTQLYVKDWGTGQPVVLIHGWPLNADSWETQALGLAEAGYRVVSYDRRGFGRSGQPYDGYDYDTLSDDLAAVIGGLDLKNAAIAGFSMGGGEVARYMSRHEGRGVAKAMLISSVAPFMGKAEDNPDGVPDDVFSDIKAGLRDDRAGFLNGFFKDFYGQGTKGGGVSDPVLRWTWNMAMMASPKATLDCVDAFGKTDMRADMTAFDVPTLVVHGTADQTVPIDTSGRQAAKMIENAGLKEYEGAPHGLTATHADRLTQDMLAFLKA</sequence>
<dbReference type="InterPro" id="IPR000073">
    <property type="entry name" value="AB_hydrolase_1"/>
</dbReference>
<protein>
    <submittedName>
        <fullName evidence="3">Alpha/beta hydrolase</fullName>
    </submittedName>
</protein>
<dbReference type="Gene3D" id="3.40.50.1820">
    <property type="entry name" value="alpha/beta hydrolase"/>
    <property type="match status" value="1"/>
</dbReference>
<dbReference type="InterPro" id="IPR000639">
    <property type="entry name" value="Epox_hydrolase-like"/>
</dbReference>
<dbReference type="PRINTS" id="PR00111">
    <property type="entry name" value="ABHYDROLASE"/>
</dbReference>
<dbReference type="PANTHER" id="PTHR43433">
    <property type="entry name" value="HYDROLASE, ALPHA/BETA FOLD FAMILY PROTEIN"/>
    <property type="match status" value="1"/>
</dbReference>
<evidence type="ECO:0000259" key="2">
    <source>
        <dbReference type="Pfam" id="PF00561"/>
    </source>
</evidence>
<dbReference type="SUPFAM" id="SSF53474">
    <property type="entry name" value="alpha/beta-Hydrolases"/>
    <property type="match status" value="1"/>
</dbReference>
<evidence type="ECO:0000313" key="3">
    <source>
        <dbReference type="EMBL" id="APE44050.1"/>
    </source>
</evidence>
<dbReference type="PRINTS" id="PR00412">
    <property type="entry name" value="EPOXHYDRLASE"/>
</dbReference>
<dbReference type="Proteomes" id="UP000181897">
    <property type="component" value="Chromosome"/>
</dbReference>
<keyword evidence="3" id="KW-0378">Hydrolase</keyword>
<gene>
    <name evidence="3" type="ORF">BOO69_12010</name>
</gene>
<reference evidence="3 4" key="1">
    <citation type="submission" date="2016-11" db="EMBL/GenBank/DDBJ databases">
        <title>Complete genome sequence of Sulfitobacter sp. AM1-D1, a toxic bacteria associated with marine dinoflagellate Alexandrium minutum in East China Sea.</title>
        <authorList>
            <person name="Yang Q."/>
            <person name="Zhang X."/>
            <person name="Tian X."/>
        </authorList>
    </citation>
    <scope>NUCLEOTIDE SEQUENCE [LARGE SCALE GENOMIC DNA]</scope>
    <source>
        <strain evidence="3 4">AM1-D1</strain>
    </source>
</reference>
<dbReference type="FunFam" id="3.40.50.1820:FF:000205">
    <property type="entry name" value="Non-haem bromoperoxidase BPO-A2"/>
    <property type="match status" value="1"/>
</dbReference>
<feature type="domain" description="AB hydrolase-1" evidence="2">
    <location>
        <begin position="22"/>
        <end position="254"/>
    </location>
</feature>
<dbReference type="PANTHER" id="PTHR43433:SF4">
    <property type="entry name" value="NON-HEME CHLOROPEROXIDASE-RELATED"/>
    <property type="match status" value="1"/>
</dbReference>
<accession>A0A1J0WIA7</accession>
<dbReference type="STRING" id="1917485.BOO69_12010"/>
<evidence type="ECO:0000256" key="1">
    <source>
        <dbReference type="ARBA" id="ARBA00038128"/>
    </source>
</evidence>
<proteinExistence type="inferred from homology"/>
<dbReference type="RefSeq" id="WP_071972387.1">
    <property type="nucleotide sequence ID" value="NZ_CP018076.1"/>
</dbReference>
<dbReference type="AlphaFoldDB" id="A0A1J0WIA7"/>
<dbReference type="InterPro" id="IPR050471">
    <property type="entry name" value="AB_hydrolase"/>
</dbReference>